<organism evidence="9">
    <name type="scientific">Ailuropoda melanoleuca</name>
    <name type="common">Giant panda</name>
    <dbReference type="NCBI Taxonomy" id="9646"/>
    <lineage>
        <taxon>Eukaryota</taxon>
        <taxon>Metazoa</taxon>
        <taxon>Chordata</taxon>
        <taxon>Craniata</taxon>
        <taxon>Vertebrata</taxon>
        <taxon>Euteleostomi</taxon>
        <taxon>Mammalia</taxon>
        <taxon>Eutheria</taxon>
        <taxon>Laurasiatheria</taxon>
        <taxon>Carnivora</taxon>
        <taxon>Caniformia</taxon>
        <taxon>Ursidae</taxon>
        <taxon>Ailuropoda</taxon>
    </lineage>
</organism>
<dbReference type="InParanoid" id="D2H6S3"/>
<dbReference type="GO" id="GO:0005634">
    <property type="term" value="C:nucleus"/>
    <property type="evidence" value="ECO:0007669"/>
    <property type="project" value="UniProtKB-SubCell"/>
</dbReference>
<sequence>KKDAAGEGKVKDEPRRRSARLSVKSAPPKSEPKKALAKKGEKKGKADAGKDGTNAAENGDAKKTDQAEQAEWAGDAK</sequence>
<dbReference type="EMBL" id="GL192535">
    <property type="protein sequence ID" value="EFB13385.1"/>
    <property type="molecule type" value="Genomic_DNA"/>
</dbReference>
<evidence type="ECO:0000256" key="5">
    <source>
        <dbReference type="ARBA" id="ARBA00037490"/>
    </source>
</evidence>
<keyword evidence="3" id="KW-0238">DNA-binding</keyword>
<gene>
    <name evidence="9" type="ORF">PANDA_005700</name>
</gene>
<accession>D2H6S3</accession>
<dbReference type="GO" id="GO:0031492">
    <property type="term" value="F:nucleosomal DNA binding"/>
    <property type="evidence" value="ECO:0007669"/>
    <property type="project" value="InterPro"/>
</dbReference>
<dbReference type="GO" id="GO:0000785">
    <property type="term" value="C:chromatin"/>
    <property type="evidence" value="ECO:0007669"/>
    <property type="project" value="InterPro"/>
</dbReference>
<comment type="subcellular location">
    <subcellularLocation>
        <location evidence="1">Nucleus</location>
    </subcellularLocation>
</comment>
<protein>
    <recommendedName>
        <fullName evidence="6">Non-histone chromosomal protein HMG-17</fullName>
    </recommendedName>
    <alternativeName>
        <fullName evidence="7">High mobility group nucleosome-binding domain-containing protein 2</fullName>
    </alternativeName>
</protein>
<evidence type="ECO:0000256" key="1">
    <source>
        <dbReference type="ARBA" id="ARBA00004123"/>
    </source>
</evidence>
<comment type="function">
    <text evidence="5">Binds to the inner side of the nucleosomal DNA thus altering the interaction between the DNA and the histone octamer. May be involved in the process which maintains transcribable genes in a unique chromatin conformation.</text>
</comment>
<evidence type="ECO:0000256" key="8">
    <source>
        <dbReference type="SAM" id="MobiDB-lite"/>
    </source>
</evidence>
<keyword evidence="4" id="KW-0539">Nucleus</keyword>
<feature type="region of interest" description="Disordered" evidence="8">
    <location>
        <begin position="1"/>
        <end position="77"/>
    </location>
</feature>
<feature type="non-terminal residue" evidence="9">
    <location>
        <position position="77"/>
    </location>
</feature>
<feature type="compositionally biased region" description="Basic and acidic residues" evidence="8">
    <location>
        <begin position="1"/>
        <end position="16"/>
    </location>
</feature>
<evidence type="ECO:0000256" key="3">
    <source>
        <dbReference type="ARBA" id="ARBA00023125"/>
    </source>
</evidence>
<evidence type="ECO:0000256" key="4">
    <source>
        <dbReference type="ARBA" id="ARBA00023242"/>
    </source>
</evidence>
<evidence type="ECO:0000256" key="2">
    <source>
        <dbReference type="ARBA" id="ARBA00007696"/>
    </source>
</evidence>
<comment type="similarity">
    <text evidence="2">Belongs to the HMGN family.</text>
</comment>
<name>D2H6S3_AILME</name>
<dbReference type="Pfam" id="PF01101">
    <property type="entry name" value="HMG14_17"/>
    <property type="match status" value="1"/>
</dbReference>
<evidence type="ECO:0000256" key="7">
    <source>
        <dbReference type="ARBA" id="ARBA00042290"/>
    </source>
</evidence>
<dbReference type="GO" id="GO:0006325">
    <property type="term" value="P:chromatin organization"/>
    <property type="evidence" value="ECO:0007669"/>
    <property type="project" value="TreeGrafter"/>
</dbReference>
<dbReference type="PANTHER" id="PTHR23087">
    <property type="entry name" value="NONHISTONE CHROMOSOMAL PROTEIN HMG"/>
    <property type="match status" value="1"/>
</dbReference>
<dbReference type="PRINTS" id="PR00925">
    <property type="entry name" value="NONHISHMG17"/>
</dbReference>
<reference evidence="9" key="1">
    <citation type="journal article" date="2010" name="Nature">
        <title>The sequence and de novo assembly of the giant panda genome.</title>
        <authorList>
            <person name="Li R."/>
            <person name="Fan W."/>
            <person name="Tian G."/>
            <person name="Zhu H."/>
            <person name="He L."/>
            <person name="Cai J."/>
            <person name="Huang Q."/>
            <person name="Cai Q."/>
            <person name="Li B."/>
            <person name="Bai Y."/>
            <person name="Zhang Z."/>
            <person name="Zhang Y."/>
            <person name="Wang W."/>
            <person name="Li J."/>
            <person name="Wei F."/>
            <person name="Li H."/>
            <person name="Jian M."/>
            <person name="Li J."/>
            <person name="Zhang Z."/>
            <person name="Nielsen R."/>
            <person name="Li D."/>
            <person name="Gu W."/>
            <person name="Yang Z."/>
            <person name="Xuan Z."/>
            <person name="Ryder O.A."/>
            <person name="Leung F.C."/>
            <person name="Zhou Y."/>
            <person name="Cao J."/>
            <person name="Sun X."/>
            <person name="Fu Y."/>
            <person name="Fang X."/>
            <person name="Guo X."/>
            <person name="Wang B."/>
            <person name="Hou R."/>
            <person name="Shen F."/>
            <person name="Mu B."/>
            <person name="Ni P."/>
            <person name="Lin R."/>
            <person name="Qian W."/>
            <person name="Wang G."/>
            <person name="Yu C."/>
            <person name="Nie W."/>
            <person name="Wang J."/>
            <person name="Wu Z."/>
            <person name="Liang H."/>
            <person name="Min J."/>
            <person name="Wu Q."/>
            <person name="Cheng S."/>
            <person name="Ruan J."/>
            <person name="Wang M."/>
            <person name="Shi Z."/>
            <person name="Wen M."/>
            <person name="Liu B."/>
            <person name="Ren X."/>
            <person name="Zheng H."/>
            <person name="Dong D."/>
            <person name="Cook K."/>
            <person name="Shan G."/>
            <person name="Zhang H."/>
            <person name="Kosiol C."/>
            <person name="Xie X."/>
            <person name="Lu Z."/>
            <person name="Zheng H."/>
            <person name="Li Y."/>
            <person name="Steiner C.C."/>
            <person name="Lam T.T."/>
            <person name="Lin S."/>
            <person name="Zhang Q."/>
            <person name="Li G."/>
            <person name="Tian J."/>
            <person name="Gong T."/>
            <person name="Liu H."/>
            <person name="Zhang D."/>
            <person name="Fang L."/>
            <person name="Ye C."/>
            <person name="Zhang J."/>
            <person name="Hu W."/>
            <person name="Xu A."/>
            <person name="Ren Y."/>
            <person name="Zhang G."/>
            <person name="Bruford M.W."/>
            <person name="Li Q."/>
            <person name="Ma L."/>
            <person name="Guo Y."/>
            <person name="An N."/>
            <person name="Hu Y."/>
            <person name="Zheng Y."/>
            <person name="Shi Y."/>
            <person name="Li Z."/>
            <person name="Liu Q."/>
            <person name="Chen Y."/>
            <person name="Zhao J."/>
            <person name="Qu N."/>
            <person name="Zhao S."/>
            <person name="Tian F."/>
            <person name="Wang X."/>
            <person name="Wang H."/>
            <person name="Xu L."/>
            <person name="Liu X."/>
            <person name="Vinar T."/>
            <person name="Wang Y."/>
            <person name="Lam T.W."/>
            <person name="Yiu S.M."/>
            <person name="Liu S."/>
            <person name="Zhang H."/>
            <person name="Li D."/>
            <person name="Huang Y."/>
            <person name="Wang X."/>
            <person name="Yang G."/>
            <person name="Jiang Z."/>
            <person name="Wang J."/>
            <person name="Qin N."/>
            <person name="Li L."/>
            <person name="Li J."/>
            <person name="Bolund L."/>
            <person name="Kristiansen K."/>
            <person name="Wong G.K."/>
            <person name="Olson M."/>
            <person name="Zhang X."/>
            <person name="Li S."/>
            <person name="Yang H."/>
            <person name="Wang J."/>
            <person name="Wang J."/>
        </authorList>
    </citation>
    <scope>NUCLEOTIDE SEQUENCE [LARGE SCALE GENOMIC DNA]</scope>
</reference>
<dbReference type="AlphaFoldDB" id="D2H6S3"/>
<dbReference type="PANTHER" id="PTHR23087:SF13">
    <property type="entry name" value="NON-HISTONE CHROMOSOMAL PROTEIN HMG-17"/>
    <property type="match status" value="1"/>
</dbReference>
<proteinExistence type="inferred from homology"/>
<evidence type="ECO:0000256" key="6">
    <source>
        <dbReference type="ARBA" id="ARBA00040304"/>
    </source>
</evidence>
<dbReference type="SMART" id="SM00527">
    <property type="entry name" value="HMG17"/>
    <property type="match status" value="1"/>
</dbReference>
<dbReference type="InterPro" id="IPR000079">
    <property type="entry name" value="HMGN_fam"/>
</dbReference>
<dbReference type="HOGENOM" id="CLU_141985_0_2_1"/>
<feature type="non-terminal residue" evidence="9">
    <location>
        <position position="1"/>
    </location>
</feature>
<evidence type="ECO:0000313" key="9">
    <source>
        <dbReference type="EMBL" id="EFB13385.1"/>
    </source>
</evidence>